<evidence type="ECO:0000313" key="2">
    <source>
        <dbReference type="Proteomes" id="UP000271889"/>
    </source>
</evidence>
<accession>A0A3P7M8Z4</accession>
<gene>
    <name evidence="1" type="ORF">CGOC_LOCUS10241</name>
</gene>
<proteinExistence type="predicted"/>
<evidence type="ECO:0000313" key="1">
    <source>
        <dbReference type="EMBL" id="VDN25925.1"/>
    </source>
</evidence>
<keyword evidence="2" id="KW-1185">Reference proteome</keyword>
<organism evidence="1 2">
    <name type="scientific">Cylicostephanus goldi</name>
    <name type="common">Nematode worm</name>
    <dbReference type="NCBI Taxonomy" id="71465"/>
    <lineage>
        <taxon>Eukaryota</taxon>
        <taxon>Metazoa</taxon>
        <taxon>Ecdysozoa</taxon>
        <taxon>Nematoda</taxon>
        <taxon>Chromadorea</taxon>
        <taxon>Rhabditida</taxon>
        <taxon>Rhabditina</taxon>
        <taxon>Rhabditomorpha</taxon>
        <taxon>Strongyloidea</taxon>
        <taxon>Strongylidae</taxon>
        <taxon>Cylicostephanus</taxon>
    </lineage>
</organism>
<dbReference type="EMBL" id="UYRV01110332">
    <property type="protein sequence ID" value="VDN25925.1"/>
    <property type="molecule type" value="Genomic_DNA"/>
</dbReference>
<protein>
    <submittedName>
        <fullName evidence="1">Uncharacterized protein</fullName>
    </submittedName>
</protein>
<sequence length="116" mass="12853">MRLAGRSHLLAQFAGDRKTETLDDLSLCSNIKKANWHAHQRFLRGNSAIHRRGKSDAVSEWISTTDLLWLGQTNVVSDIIITATMQSKWDALNGSRDLDPVDVGYGYVLDVGIIGT</sequence>
<reference evidence="1 2" key="1">
    <citation type="submission" date="2018-11" db="EMBL/GenBank/DDBJ databases">
        <authorList>
            <consortium name="Pathogen Informatics"/>
        </authorList>
    </citation>
    <scope>NUCLEOTIDE SEQUENCE [LARGE SCALE GENOMIC DNA]</scope>
</reference>
<dbReference type="Proteomes" id="UP000271889">
    <property type="component" value="Unassembled WGS sequence"/>
</dbReference>
<dbReference type="AlphaFoldDB" id="A0A3P7M8Z4"/>
<name>A0A3P7M8Z4_CYLGO</name>